<evidence type="ECO:0000256" key="5">
    <source>
        <dbReference type="ARBA" id="ARBA00023212"/>
    </source>
</evidence>
<sequence length="610" mass="70096">MATLEKCLGPEGAELYKQARFLAEEESKKDPEEEPFRSKYKARELYDEINRKVLDKLSVERGDETNKRAFLALSLCLELNIGILHMDTEELAEGEDKFMSCLKRIEEDEFQGAVSLHINVLNHLGILWTGRNSLDKALEFLVSAEKRYHSYKQNVGGVPQSFLEHLRAFDGNEDSVAQQRSASFESLHTHTLYYLAQVYAKQEKSSLSAHYCLMTLHRQLAAGDYNPVDWGLNAATLSQYFLTAEKFMESRHCLASGSLIYENSLKNVQELSEDENDLQSQRSADIDRCWIKYGLALLEVSRDKMLSELEDMEEPSVDVFGYPKNKNDHNSDKQTDPTSDKQTESNTEVKSSEKDFETFDLELTVYEEQVTDKLVRIFDDARKVFLFIVGKIKSAITYYSLDGHASDAVEITQDHSKAYKLLAFFELDFRRQCQMHKRRVDMLSELLSELNPQYYLLVNRQLMYEIAETYSTMVDLKVTAIELSRTQATPYNTSKINKLVQQSIDKYQEYIDSLKGGKPELPPEFPEGDVRPALVAFFCMGRLYTKFLEPNVPQRLALMAKSLACYKFVVDYCAANESAVELVKSEIDICKEMVNLVPLKMERLRSQQES</sequence>
<reference evidence="8" key="1">
    <citation type="submission" date="2025-08" db="UniProtKB">
        <authorList>
            <consortium name="RefSeq"/>
        </authorList>
    </citation>
    <scope>IDENTIFICATION</scope>
</reference>
<comment type="similarity">
    <text evidence="2">Belongs to the KIF-binding protein family.</text>
</comment>
<accession>A0ABM0JHG3</accession>
<name>A0ABM0JHG3_APLCA</name>
<proteinExistence type="inferred from homology"/>
<evidence type="ECO:0000313" key="7">
    <source>
        <dbReference type="Proteomes" id="UP000694888"/>
    </source>
</evidence>
<gene>
    <name evidence="8" type="primary">LOC101856561</name>
</gene>
<dbReference type="PANTHER" id="PTHR46321:SF1">
    <property type="entry name" value="KIF-BINDING PROTEIN"/>
    <property type="match status" value="1"/>
</dbReference>
<evidence type="ECO:0000313" key="8">
    <source>
        <dbReference type="RefSeq" id="XP_005093749.1"/>
    </source>
</evidence>
<dbReference type="Proteomes" id="UP000694888">
    <property type="component" value="Unplaced"/>
</dbReference>
<keyword evidence="5" id="KW-0206">Cytoskeleton</keyword>
<dbReference type="PANTHER" id="PTHR46321">
    <property type="entry name" value="KIF1-BINDING PROTEIN"/>
    <property type="match status" value="1"/>
</dbReference>
<protein>
    <recommendedName>
        <fullName evidence="3">KIF-binding protein</fullName>
    </recommendedName>
</protein>
<dbReference type="GeneID" id="101856561"/>
<dbReference type="Pfam" id="PF12309">
    <property type="entry name" value="KBP_C"/>
    <property type="match status" value="1"/>
</dbReference>
<keyword evidence="4" id="KW-0963">Cytoplasm</keyword>
<evidence type="ECO:0000256" key="4">
    <source>
        <dbReference type="ARBA" id="ARBA00022490"/>
    </source>
</evidence>
<evidence type="ECO:0000256" key="2">
    <source>
        <dbReference type="ARBA" id="ARBA00010305"/>
    </source>
</evidence>
<evidence type="ECO:0000256" key="1">
    <source>
        <dbReference type="ARBA" id="ARBA00004245"/>
    </source>
</evidence>
<organism evidence="7 8">
    <name type="scientific">Aplysia californica</name>
    <name type="common">California sea hare</name>
    <dbReference type="NCBI Taxonomy" id="6500"/>
    <lineage>
        <taxon>Eukaryota</taxon>
        <taxon>Metazoa</taxon>
        <taxon>Spiralia</taxon>
        <taxon>Lophotrochozoa</taxon>
        <taxon>Mollusca</taxon>
        <taxon>Gastropoda</taxon>
        <taxon>Heterobranchia</taxon>
        <taxon>Euthyneura</taxon>
        <taxon>Tectipleura</taxon>
        <taxon>Aplysiida</taxon>
        <taxon>Aplysioidea</taxon>
        <taxon>Aplysiidae</taxon>
        <taxon>Aplysia</taxon>
    </lineage>
</organism>
<dbReference type="InterPro" id="IPR022083">
    <property type="entry name" value="KBP"/>
</dbReference>
<feature type="compositionally biased region" description="Basic and acidic residues" evidence="6">
    <location>
        <begin position="325"/>
        <end position="343"/>
    </location>
</feature>
<dbReference type="RefSeq" id="XP_005093749.1">
    <property type="nucleotide sequence ID" value="XM_005093692.3"/>
</dbReference>
<evidence type="ECO:0000256" key="6">
    <source>
        <dbReference type="SAM" id="MobiDB-lite"/>
    </source>
</evidence>
<comment type="subcellular location">
    <subcellularLocation>
        <location evidence="1">Cytoplasm</location>
        <location evidence="1">Cytoskeleton</location>
    </subcellularLocation>
</comment>
<evidence type="ECO:0000256" key="3">
    <source>
        <dbReference type="ARBA" id="ARBA00016840"/>
    </source>
</evidence>
<feature type="region of interest" description="Disordered" evidence="6">
    <location>
        <begin position="317"/>
        <end position="353"/>
    </location>
</feature>
<keyword evidence="7" id="KW-1185">Reference proteome</keyword>